<accession>A0ABW7D7F7</accession>
<comment type="caution">
    <text evidence="1">The sequence shown here is derived from an EMBL/GenBank/DDBJ whole genome shotgun (WGS) entry which is preliminary data.</text>
</comment>
<evidence type="ECO:0000313" key="1">
    <source>
        <dbReference type="EMBL" id="MFG6204004.1"/>
    </source>
</evidence>
<keyword evidence="2" id="KW-1185">Reference proteome</keyword>
<dbReference type="EMBL" id="JBIEIL010000003">
    <property type="protein sequence ID" value="MFG6204004.1"/>
    <property type="molecule type" value="Genomic_DNA"/>
</dbReference>
<protein>
    <submittedName>
        <fullName evidence="1">Sce7726 family protein</fullName>
    </submittedName>
</protein>
<gene>
    <name evidence="1" type="ORF">ACGSLL_06495</name>
</gene>
<reference evidence="1 2" key="1">
    <citation type="submission" date="2024-10" db="EMBL/GenBank/DDBJ databases">
        <title>Whole genome of Pseudomonas sp Strain RB5.</title>
        <authorList>
            <person name="Selami N."/>
        </authorList>
    </citation>
    <scope>NUCLEOTIDE SEQUENCE [LARGE SCALE GENOMIC DNA]</scope>
    <source>
        <strain evidence="1 2">RB5</strain>
    </source>
</reference>
<dbReference type="RefSeq" id="WP_305386852.1">
    <property type="nucleotide sequence ID" value="NZ_JBIEIL010000003.1"/>
</dbReference>
<sequence>MMQVRACGRRRPDAFSREKLQLSVYNPRMLNPTEIRPILKQWVAKAMPHEESDVFIEELCFIDKARRADLVHANGKLTAFEIKSHADTLTRWEGQQRAYMACFDEVWLCCHSKHLVKALESCLPHVGVLVVDDYSGMAMIRKAKPNKLQDKFHLTGFLWRSELDALANQHGVPTKSRDLIKEVRRQLSDALPMNVIRSHVLVSLKQRYR</sequence>
<evidence type="ECO:0000313" key="2">
    <source>
        <dbReference type="Proteomes" id="UP001605918"/>
    </source>
</evidence>
<dbReference type="Proteomes" id="UP001605918">
    <property type="component" value="Unassembled WGS sequence"/>
</dbReference>
<dbReference type="NCBIfam" id="NF033832">
    <property type="entry name" value="sce7726_fam"/>
    <property type="match status" value="1"/>
</dbReference>
<proteinExistence type="predicted"/>
<dbReference type="InterPro" id="IPR047729">
    <property type="entry name" value="Sce7726-like"/>
</dbReference>
<organism evidence="1 2">
    <name type="scientific">Pseudomonas retamae</name>
    <dbReference type="NCBI Taxonomy" id="702110"/>
    <lineage>
        <taxon>Bacteria</taxon>
        <taxon>Pseudomonadati</taxon>
        <taxon>Pseudomonadota</taxon>
        <taxon>Gammaproteobacteria</taxon>
        <taxon>Pseudomonadales</taxon>
        <taxon>Pseudomonadaceae</taxon>
        <taxon>Pseudomonas</taxon>
    </lineage>
</organism>
<name>A0ABW7D7F7_9PSED</name>